<dbReference type="AlphaFoldDB" id="A0ABD1EZL6"/>
<dbReference type="PANTHER" id="PTHR43142:SF1">
    <property type="entry name" value="CARBOXYLIC ESTER HYDROLASE"/>
    <property type="match status" value="1"/>
</dbReference>
<gene>
    <name evidence="8" type="ORF">ABEB36_005519</name>
</gene>
<evidence type="ECO:0000313" key="8">
    <source>
        <dbReference type="EMBL" id="KAL1506089.1"/>
    </source>
</evidence>
<sequence>MQYDHFTQDHENNYIVHGDEDCLYMNIYMKRVDPNANLDVLVHIHGGAFMFGRGASYGPDIIMDRDIVFVNFNYRLGPLGFLSTQDDILPGNLGLKDQIKALKWINENIKYFGGNPQSITIHGMSAGGASVHLHYLIPESKGLFKQGFSQSGCALNPWVIAENSREKTAKVADLVGCPTKNSKQIKECLKNRPARNIVQTVKEFQPFQYNPFSPFGVVVDGLWTSNAVLPEDPYNLLAKGKVLDVPWITSFTKHEGLYPASEFWANDQHLLDIDVKWNEIMPFILHYNDSVTPELKDVVSQKIREVYLGDKAINRNTFPHLVDIISDRLFVADIETSARLQNAAVLSNIYVYKFSYRGATSKSTFRTKYNEDIGVSHGDDTVYFLYALLNTTSTKNDRAMSNTLIDMTTSYMKTSQPNITNKWQPLNGNKYCLLEISGPETFNMKCYNETGRRSFWDGLPFREYGKLEETKFISDKQEL</sequence>
<dbReference type="InterPro" id="IPR029058">
    <property type="entry name" value="AB_hydrolase_fold"/>
</dbReference>
<evidence type="ECO:0000256" key="5">
    <source>
        <dbReference type="ARBA" id="ARBA00023180"/>
    </source>
</evidence>
<dbReference type="Proteomes" id="UP001566132">
    <property type="component" value="Unassembled WGS sequence"/>
</dbReference>
<protein>
    <recommendedName>
        <fullName evidence="6">Carboxylic ester hydrolase</fullName>
        <ecNumber evidence="6">3.1.1.-</ecNumber>
    </recommendedName>
</protein>
<dbReference type="PANTHER" id="PTHR43142">
    <property type="entry name" value="CARBOXYLIC ESTER HYDROLASE"/>
    <property type="match status" value="1"/>
</dbReference>
<feature type="domain" description="Carboxylesterase type B" evidence="7">
    <location>
        <begin position="7"/>
        <end position="447"/>
    </location>
</feature>
<dbReference type="GO" id="GO:0052689">
    <property type="term" value="F:carboxylic ester hydrolase activity"/>
    <property type="evidence" value="ECO:0007669"/>
    <property type="project" value="UniProtKB-KW"/>
</dbReference>
<dbReference type="InterPro" id="IPR019826">
    <property type="entry name" value="Carboxylesterase_B_AS"/>
</dbReference>
<evidence type="ECO:0000259" key="7">
    <source>
        <dbReference type="Pfam" id="PF00135"/>
    </source>
</evidence>
<organism evidence="8 9">
    <name type="scientific">Hypothenemus hampei</name>
    <name type="common">Coffee berry borer</name>
    <dbReference type="NCBI Taxonomy" id="57062"/>
    <lineage>
        <taxon>Eukaryota</taxon>
        <taxon>Metazoa</taxon>
        <taxon>Ecdysozoa</taxon>
        <taxon>Arthropoda</taxon>
        <taxon>Hexapoda</taxon>
        <taxon>Insecta</taxon>
        <taxon>Pterygota</taxon>
        <taxon>Neoptera</taxon>
        <taxon>Endopterygota</taxon>
        <taxon>Coleoptera</taxon>
        <taxon>Polyphaga</taxon>
        <taxon>Cucujiformia</taxon>
        <taxon>Curculionidae</taxon>
        <taxon>Scolytinae</taxon>
        <taxon>Hypothenemus</taxon>
    </lineage>
</organism>
<keyword evidence="3 6" id="KW-0378">Hydrolase</keyword>
<proteinExistence type="inferred from homology"/>
<dbReference type="EMBL" id="JBDJPC010000004">
    <property type="protein sequence ID" value="KAL1506089.1"/>
    <property type="molecule type" value="Genomic_DNA"/>
</dbReference>
<dbReference type="SUPFAM" id="SSF53474">
    <property type="entry name" value="alpha/beta-Hydrolases"/>
    <property type="match status" value="1"/>
</dbReference>
<dbReference type="PROSITE" id="PS00122">
    <property type="entry name" value="CARBOXYLESTERASE_B_1"/>
    <property type="match status" value="1"/>
</dbReference>
<comment type="similarity">
    <text evidence="1 6">Belongs to the type-B carboxylesterase/lipase family.</text>
</comment>
<evidence type="ECO:0000256" key="6">
    <source>
        <dbReference type="RuleBase" id="RU361235"/>
    </source>
</evidence>
<dbReference type="InterPro" id="IPR002018">
    <property type="entry name" value="CarbesteraseB"/>
</dbReference>
<accession>A0ABD1EZL6</accession>
<dbReference type="Gene3D" id="3.40.50.1820">
    <property type="entry name" value="alpha/beta hydrolase"/>
    <property type="match status" value="1"/>
</dbReference>
<reference evidence="8 9" key="1">
    <citation type="submission" date="2024-05" db="EMBL/GenBank/DDBJ databases">
        <title>Genetic variation in Jamaican populations of the coffee berry borer (Hypothenemus hampei).</title>
        <authorList>
            <person name="Errbii M."/>
            <person name="Myrie A."/>
        </authorList>
    </citation>
    <scope>NUCLEOTIDE SEQUENCE [LARGE SCALE GENOMIC DNA]</scope>
    <source>
        <strain evidence="8">JA-Hopewell-2020-01-JO</strain>
        <tissue evidence="8">Whole body</tissue>
    </source>
</reference>
<keyword evidence="9" id="KW-1185">Reference proteome</keyword>
<dbReference type="Pfam" id="PF00135">
    <property type="entry name" value="COesterase"/>
    <property type="match status" value="1"/>
</dbReference>
<keyword evidence="2" id="KW-0719">Serine esterase</keyword>
<comment type="caution">
    <text evidence="8">The sequence shown here is derived from an EMBL/GenBank/DDBJ whole genome shotgun (WGS) entry which is preliminary data.</text>
</comment>
<name>A0ABD1EZL6_HYPHA</name>
<evidence type="ECO:0000256" key="1">
    <source>
        <dbReference type="ARBA" id="ARBA00005964"/>
    </source>
</evidence>
<keyword evidence="5" id="KW-0325">Glycoprotein</keyword>
<evidence type="ECO:0000256" key="2">
    <source>
        <dbReference type="ARBA" id="ARBA00022487"/>
    </source>
</evidence>
<dbReference type="EC" id="3.1.1.-" evidence="6"/>
<keyword evidence="4" id="KW-1015">Disulfide bond</keyword>
<evidence type="ECO:0000256" key="4">
    <source>
        <dbReference type="ARBA" id="ARBA00023157"/>
    </source>
</evidence>
<evidence type="ECO:0000313" key="9">
    <source>
        <dbReference type="Proteomes" id="UP001566132"/>
    </source>
</evidence>
<evidence type="ECO:0000256" key="3">
    <source>
        <dbReference type="ARBA" id="ARBA00022801"/>
    </source>
</evidence>